<reference evidence="1" key="1">
    <citation type="submission" date="2023-10" db="EMBL/GenBank/DDBJ databases">
        <title>Genome assembly of Pristionchus species.</title>
        <authorList>
            <person name="Yoshida K."/>
            <person name="Sommer R.J."/>
        </authorList>
    </citation>
    <scope>NUCLEOTIDE SEQUENCE</scope>
    <source>
        <strain evidence="1">RS5133</strain>
    </source>
</reference>
<keyword evidence="2" id="KW-1185">Reference proteome</keyword>
<comment type="caution">
    <text evidence="1">The sequence shown here is derived from an EMBL/GenBank/DDBJ whole genome shotgun (WGS) entry which is preliminary data.</text>
</comment>
<accession>A0AAV5WJH6</accession>
<gene>
    <name evidence="1" type="ORF">PFISCL1PPCAC_23423</name>
</gene>
<feature type="non-terminal residue" evidence="1">
    <location>
        <position position="109"/>
    </location>
</feature>
<name>A0AAV5WJH6_9BILA</name>
<sequence length="109" mass="11632">AGSECDRVAHSNCSIDRRTAERVLSLCGVDAHVGGGGGTRVEGHVTRGRRSVAVDVRQLAGRTIAFVASRDVSTGAADEVSSMSRLETMESIGTRDRRQGRTTLVLIRH</sequence>
<proteinExistence type="predicted"/>
<dbReference type="EMBL" id="BTSY01000006">
    <property type="protein sequence ID" value="GMT32126.1"/>
    <property type="molecule type" value="Genomic_DNA"/>
</dbReference>
<evidence type="ECO:0000313" key="2">
    <source>
        <dbReference type="Proteomes" id="UP001432322"/>
    </source>
</evidence>
<dbReference type="AlphaFoldDB" id="A0AAV5WJH6"/>
<feature type="non-terminal residue" evidence="1">
    <location>
        <position position="1"/>
    </location>
</feature>
<dbReference type="Proteomes" id="UP001432322">
    <property type="component" value="Unassembled WGS sequence"/>
</dbReference>
<evidence type="ECO:0000313" key="1">
    <source>
        <dbReference type="EMBL" id="GMT32126.1"/>
    </source>
</evidence>
<organism evidence="1 2">
    <name type="scientific">Pristionchus fissidentatus</name>
    <dbReference type="NCBI Taxonomy" id="1538716"/>
    <lineage>
        <taxon>Eukaryota</taxon>
        <taxon>Metazoa</taxon>
        <taxon>Ecdysozoa</taxon>
        <taxon>Nematoda</taxon>
        <taxon>Chromadorea</taxon>
        <taxon>Rhabditida</taxon>
        <taxon>Rhabditina</taxon>
        <taxon>Diplogasteromorpha</taxon>
        <taxon>Diplogasteroidea</taxon>
        <taxon>Neodiplogasteridae</taxon>
        <taxon>Pristionchus</taxon>
    </lineage>
</organism>
<protein>
    <submittedName>
        <fullName evidence="1">Uncharacterized protein</fullName>
    </submittedName>
</protein>